<dbReference type="InterPro" id="IPR036434">
    <property type="entry name" value="Beta_cellobiohydrolase_sf"/>
</dbReference>
<feature type="signal peptide" evidence="2">
    <location>
        <begin position="1"/>
        <end position="26"/>
    </location>
</feature>
<evidence type="ECO:0000313" key="7">
    <source>
        <dbReference type="Proteomes" id="UP000265427"/>
    </source>
</evidence>
<accession>A0A396ZY31</accession>
<keyword evidence="1" id="KW-0472">Membrane</keyword>
<feature type="transmembrane region" description="Helical" evidence="1">
    <location>
        <begin position="359"/>
        <end position="379"/>
    </location>
</feature>
<proteinExistence type="predicted"/>
<dbReference type="EMBL" id="QUTC01006011">
    <property type="protein sequence ID" value="RHY54520.1"/>
    <property type="molecule type" value="Genomic_DNA"/>
</dbReference>
<keyword evidence="1" id="KW-1133">Transmembrane helix</keyword>
<dbReference type="GO" id="GO:0030245">
    <property type="term" value="P:cellulose catabolic process"/>
    <property type="evidence" value="ECO:0007669"/>
    <property type="project" value="InterPro"/>
</dbReference>
<sequence length="410" mass="44694">MMGGFVHSAAVMVAAATLYLNGEVTAQLTDLPLCRGNPVYSYTSAQNVFPELKNAIQKVSQNQVVTWWTDNNPDYYKEMQKLLNNCNSSTVPTIAVYGLPNKDCKAGFSNKGANKDSDMYVAFIKELASLVGTRPVNYIMEPDGVGLALDAPCGKTAGYLDNMMTAIPMLTDDNLNASLYIDVGYWSLKTDELTSEVVQAVKQLASKGGNVRGIALGTSNYRKTSEMSDMCAKFVKASNKEYKCVIDTSRNYLGPKDGTGEWCNSRYAAIGVPPTSKTGNDLIDYFLWIKAPGESDGPCNTPDITADALKNGPAAGMFFEKAFSLMWDRGYFVDKKLGDKLGRYTLDVDQIQEGGGVSYVALAIVGAICLVLVVGIVFMKRRHDAKQGRARTNHRQVDAEAAVRKPYLSL</sequence>
<evidence type="ECO:0000313" key="10">
    <source>
        <dbReference type="Proteomes" id="UP000286510"/>
    </source>
</evidence>
<comment type="caution">
    <text evidence="3">The sequence shown here is derived from an EMBL/GenBank/DDBJ whole genome shotgun (WGS) entry which is preliminary data.</text>
</comment>
<evidence type="ECO:0000313" key="8">
    <source>
        <dbReference type="Proteomes" id="UP000265716"/>
    </source>
</evidence>
<dbReference type="Pfam" id="PF01341">
    <property type="entry name" value="Glyco_hydro_6"/>
    <property type="match status" value="1"/>
</dbReference>
<evidence type="ECO:0000313" key="3">
    <source>
        <dbReference type="EMBL" id="RHX99525.1"/>
    </source>
</evidence>
<dbReference type="AlphaFoldDB" id="A0A396ZY31"/>
<dbReference type="PANTHER" id="PTHR34876:SF4">
    <property type="entry name" value="1,4-BETA-D-GLUCAN CELLOBIOHYDROLASE C-RELATED"/>
    <property type="match status" value="1"/>
</dbReference>
<dbReference type="Proteomes" id="UP000283543">
    <property type="component" value="Unassembled WGS sequence"/>
</dbReference>
<keyword evidence="1" id="KW-0812">Transmembrane</keyword>
<reference evidence="7 8" key="1">
    <citation type="submission" date="2018-08" db="EMBL/GenBank/DDBJ databases">
        <title>Aphanomyces genome sequencing and annotation.</title>
        <authorList>
            <person name="Minardi D."/>
            <person name="Oidtmann B."/>
            <person name="Van Der Giezen M."/>
            <person name="Studholme D.J."/>
        </authorList>
    </citation>
    <scope>NUCLEOTIDE SEQUENCE [LARGE SCALE GENOMIC DNA]</scope>
    <source>
        <strain evidence="6 10">FDL457</strain>
        <strain evidence="3 7">Kv</strain>
        <strain evidence="4 8">SA</strain>
        <strain evidence="5 9">Si</strain>
    </source>
</reference>
<evidence type="ECO:0000313" key="5">
    <source>
        <dbReference type="EMBL" id="RHY63102.1"/>
    </source>
</evidence>
<dbReference type="GO" id="GO:0004553">
    <property type="term" value="F:hydrolase activity, hydrolyzing O-glycosyl compounds"/>
    <property type="evidence" value="ECO:0007669"/>
    <property type="project" value="InterPro"/>
</dbReference>
<protein>
    <recommendedName>
        <fullName evidence="11">Glycoside hydrolase</fullName>
    </recommendedName>
</protein>
<evidence type="ECO:0000313" key="4">
    <source>
        <dbReference type="EMBL" id="RHY54520.1"/>
    </source>
</evidence>
<organism evidence="3 7">
    <name type="scientific">Aphanomyces astaci</name>
    <name type="common">Crayfish plague agent</name>
    <dbReference type="NCBI Taxonomy" id="112090"/>
    <lineage>
        <taxon>Eukaryota</taxon>
        <taxon>Sar</taxon>
        <taxon>Stramenopiles</taxon>
        <taxon>Oomycota</taxon>
        <taxon>Saprolegniomycetes</taxon>
        <taxon>Saprolegniales</taxon>
        <taxon>Verrucalvaceae</taxon>
        <taxon>Aphanomyces</taxon>
    </lineage>
</organism>
<name>A0A396ZY31_APHAT</name>
<dbReference type="EMBL" id="QUSZ01009109">
    <property type="protein sequence ID" value="RHX99525.1"/>
    <property type="molecule type" value="Genomic_DNA"/>
</dbReference>
<dbReference type="Proteomes" id="UP000265716">
    <property type="component" value="Unassembled WGS sequence"/>
</dbReference>
<evidence type="ECO:0000313" key="6">
    <source>
        <dbReference type="EMBL" id="RHZ01288.1"/>
    </source>
</evidence>
<dbReference type="Gene3D" id="3.20.20.40">
    <property type="entry name" value="1, 4-beta cellobiohydrolase"/>
    <property type="match status" value="1"/>
</dbReference>
<evidence type="ECO:0000256" key="1">
    <source>
        <dbReference type="SAM" id="Phobius"/>
    </source>
</evidence>
<gene>
    <name evidence="6" type="ORF">DYB26_005309</name>
    <name evidence="5" type="ORF">DYB34_007364</name>
    <name evidence="3" type="ORF">DYB36_004519</name>
    <name evidence="4" type="ORF">DYB38_002862</name>
</gene>
<evidence type="ECO:0000313" key="9">
    <source>
        <dbReference type="Proteomes" id="UP000283543"/>
    </source>
</evidence>
<dbReference type="EMBL" id="QUTF01018795">
    <property type="protein sequence ID" value="RHZ01288.1"/>
    <property type="molecule type" value="Genomic_DNA"/>
</dbReference>
<dbReference type="Proteomes" id="UP000286510">
    <property type="component" value="Unassembled WGS sequence"/>
</dbReference>
<dbReference type="EMBL" id="QUTB01004267">
    <property type="protein sequence ID" value="RHY63102.1"/>
    <property type="molecule type" value="Genomic_DNA"/>
</dbReference>
<keyword evidence="2" id="KW-0732">Signal</keyword>
<feature type="chain" id="PRO_5035662745" description="Glycoside hydrolase" evidence="2">
    <location>
        <begin position="27"/>
        <end position="410"/>
    </location>
</feature>
<dbReference type="InterPro" id="IPR016288">
    <property type="entry name" value="Beta_cellobiohydrolase"/>
</dbReference>
<dbReference type="PANTHER" id="PTHR34876">
    <property type="match status" value="1"/>
</dbReference>
<dbReference type="VEuPathDB" id="FungiDB:H257_12852"/>
<dbReference type="Proteomes" id="UP000265427">
    <property type="component" value="Unassembled WGS sequence"/>
</dbReference>
<evidence type="ECO:0008006" key="11">
    <source>
        <dbReference type="Google" id="ProtNLM"/>
    </source>
</evidence>
<evidence type="ECO:0000256" key="2">
    <source>
        <dbReference type="SAM" id="SignalP"/>
    </source>
</evidence>
<dbReference type="SUPFAM" id="SSF51989">
    <property type="entry name" value="Glycosyl hydrolases family 6, cellulases"/>
    <property type="match status" value="1"/>
</dbReference>
<dbReference type="PRINTS" id="PR00733">
    <property type="entry name" value="GLHYDRLASE6"/>
</dbReference>